<gene>
    <name evidence="2" type="ORF">FLL46_08345</name>
</gene>
<feature type="region of interest" description="Disordered" evidence="1">
    <location>
        <begin position="236"/>
        <end position="316"/>
    </location>
</feature>
<dbReference type="OrthoDB" id="5291451at2"/>
<comment type="caution">
    <text evidence="2">The sequence shown here is derived from an EMBL/GenBank/DDBJ whole genome shotgun (WGS) entry which is preliminary data.</text>
</comment>
<evidence type="ECO:0000313" key="3">
    <source>
        <dbReference type="Proteomes" id="UP000315439"/>
    </source>
</evidence>
<name>A0A545UGC6_9GAMM</name>
<protein>
    <submittedName>
        <fullName evidence="2">CHAD domain-containing protein</fullName>
    </submittedName>
</protein>
<feature type="compositionally biased region" description="Polar residues" evidence="1">
    <location>
        <begin position="236"/>
        <end position="259"/>
    </location>
</feature>
<accession>A0A545UGC6</accession>
<dbReference type="Proteomes" id="UP000315439">
    <property type="component" value="Unassembled WGS sequence"/>
</dbReference>
<reference evidence="2 3" key="1">
    <citation type="submission" date="2019-07" db="EMBL/GenBank/DDBJ databases">
        <title>Draft genome for Aliikangiella sp. M105.</title>
        <authorList>
            <person name="Wang G."/>
        </authorList>
    </citation>
    <scope>NUCLEOTIDE SEQUENCE [LARGE SCALE GENOMIC DNA]</scope>
    <source>
        <strain evidence="2 3">M105</strain>
    </source>
</reference>
<keyword evidence="3" id="KW-1185">Reference proteome</keyword>
<feature type="compositionally biased region" description="Low complexity" evidence="1">
    <location>
        <begin position="277"/>
        <end position="309"/>
    </location>
</feature>
<dbReference type="EMBL" id="VIKS01000004">
    <property type="protein sequence ID" value="TQV88521.1"/>
    <property type="molecule type" value="Genomic_DNA"/>
</dbReference>
<dbReference type="PROSITE" id="PS51257">
    <property type="entry name" value="PROKAR_LIPOPROTEIN"/>
    <property type="match status" value="1"/>
</dbReference>
<evidence type="ECO:0000313" key="2">
    <source>
        <dbReference type="EMBL" id="TQV88521.1"/>
    </source>
</evidence>
<proteinExistence type="predicted"/>
<dbReference type="AlphaFoldDB" id="A0A545UGC6"/>
<dbReference type="RefSeq" id="WP_142893029.1">
    <property type="nucleotide sequence ID" value="NZ_ML660162.1"/>
</dbReference>
<evidence type="ECO:0000256" key="1">
    <source>
        <dbReference type="SAM" id="MobiDB-lite"/>
    </source>
</evidence>
<organism evidence="2 3">
    <name type="scientific">Aliikangiella coralliicola</name>
    <dbReference type="NCBI Taxonomy" id="2592383"/>
    <lineage>
        <taxon>Bacteria</taxon>
        <taxon>Pseudomonadati</taxon>
        <taxon>Pseudomonadota</taxon>
        <taxon>Gammaproteobacteria</taxon>
        <taxon>Oceanospirillales</taxon>
        <taxon>Pleioneaceae</taxon>
        <taxon>Aliikangiella</taxon>
    </lineage>
</organism>
<sequence length="316" mass="35511">MKYKWTIFIGLFLLMGCTSKTEQMNRLIEQEVKAAQTSIDSLQKALDSGRLSNAVLLKDYAQQVKAKKPELSSLIDNLALNGQSHGQFVQTLEERLNQVRSSSGATMQQLENNVEELAYIQEAAHIQTFNDALSDPLNVLADLSDGALPRVKSVSREIEKSVNKSESYGAGSQLVGNPQYGNWITGSNGMSFWEWYGMYALFSNLADGRRYSYGRWSQSRPYSYYSDYGRHRYTKPSTRVKQQNLQTKTAKSFRQQGKRFTSPYAKKRTGASQLAKSSQSRPSSGSFRKASTYRSSTSSSSRRSSSRTSRGPRRGK</sequence>